<dbReference type="EMBL" id="JAODUO010000049">
    <property type="protein sequence ID" value="KAK2191622.1"/>
    <property type="molecule type" value="Genomic_DNA"/>
</dbReference>
<dbReference type="Proteomes" id="UP001209878">
    <property type="component" value="Unassembled WGS sequence"/>
</dbReference>
<accession>A0AAD9UJK7</accession>
<organism evidence="1 2">
    <name type="scientific">Ridgeia piscesae</name>
    <name type="common">Tubeworm</name>
    <dbReference type="NCBI Taxonomy" id="27915"/>
    <lineage>
        <taxon>Eukaryota</taxon>
        <taxon>Metazoa</taxon>
        <taxon>Spiralia</taxon>
        <taxon>Lophotrochozoa</taxon>
        <taxon>Annelida</taxon>
        <taxon>Polychaeta</taxon>
        <taxon>Sedentaria</taxon>
        <taxon>Canalipalpata</taxon>
        <taxon>Sabellida</taxon>
        <taxon>Siboglinidae</taxon>
        <taxon>Ridgeia</taxon>
    </lineage>
</organism>
<proteinExistence type="predicted"/>
<sequence length="139" mass="15274">MNILSPVGACNCVAISSLSVPAYACGALHSGFPSSRRAACRDARVQNVKCYIRIIAARWQHTSVYISLLFALFTHLYRIQSSTSDRALHLFIPIVILHRHYGSGRNVLPEVFASHVCSPPDSVSVAVIDLRSSFFVSLK</sequence>
<protein>
    <submittedName>
        <fullName evidence="1">Uncharacterized protein</fullName>
    </submittedName>
</protein>
<evidence type="ECO:0000313" key="1">
    <source>
        <dbReference type="EMBL" id="KAK2191622.1"/>
    </source>
</evidence>
<reference evidence="1" key="1">
    <citation type="journal article" date="2023" name="Mol. Biol. Evol.">
        <title>Third-Generation Sequencing Reveals the Adaptive Role of the Epigenome in Three Deep-Sea Polychaetes.</title>
        <authorList>
            <person name="Perez M."/>
            <person name="Aroh O."/>
            <person name="Sun Y."/>
            <person name="Lan Y."/>
            <person name="Juniper S.K."/>
            <person name="Young C.R."/>
            <person name="Angers B."/>
            <person name="Qian P.Y."/>
        </authorList>
    </citation>
    <scope>NUCLEOTIDE SEQUENCE</scope>
    <source>
        <strain evidence="1">R07B-5</strain>
    </source>
</reference>
<evidence type="ECO:0000313" key="2">
    <source>
        <dbReference type="Proteomes" id="UP001209878"/>
    </source>
</evidence>
<keyword evidence="2" id="KW-1185">Reference proteome</keyword>
<gene>
    <name evidence="1" type="ORF">NP493_50g05104</name>
</gene>
<dbReference type="AlphaFoldDB" id="A0AAD9UJK7"/>
<comment type="caution">
    <text evidence="1">The sequence shown here is derived from an EMBL/GenBank/DDBJ whole genome shotgun (WGS) entry which is preliminary data.</text>
</comment>
<name>A0AAD9UJK7_RIDPI</name>